<protein>
    <submittedName>
        <fullName evidence="4">Thiosulfate/3-mercaptopyruvate sulfurtransferase</fullName>
        <ecNumber evidence="4">2.8.1.1</ecNumber>
        <ecNumber evidence="4">2.8.1.2</ecNumber>
    </submittedName>
</protein>
<evidence type="ECO:0000256" key="2">
    <source>
        <dbReference type="ARBA" id="ARBA00022737"/>
    </source>
</evidence>
<keyword evidence="5" id="KW-1185">Reference proteome</keyword>
<sequence length="278" mass="31279">MKHIKTVKWLKDRLGDKNVRIVDCTYQLGDPSKGRKIYEMKHIPGAIYFGLGSDLSGEVKAHGGRHPLPDMETFKRKLEAAGIGNHTHVIAYDGGEGCFASRFWWLMTYAGHEQVFVLDGGMKSWEAAGLPVTDDIPEFERAQFEIRLDHSMLASYEEVKKQTISRSAVLIDSRAKERYLGIKEPLDRIPGHIPGAINCVWTESFEGGRWKSPEEQKKRFSHLKKEDDIIVYCGSGVSATPNIIALLEAGFEKVKLYAGSYSDWVSYPENEVEKGNGQ</sequence>
<dbReference type="EC" id="2.8.1.2" evidence="4"/>
<dbReference type="EC" id="2.8.1.1" evidence="4"/>
<dbReference type="Proteomes" id="UP000823485">
    <property type="component" value="Unassembled WGS sequence"/>
</dbReference>
<dbReference type="Pfam" id="PF00581">
    <property type="entry name" value="Rhodanese"/>
    <property type="match status" value="2"/>
</dbReference>
<dbReference type="Gene3D" id="3.40.250.10">
    <property type="entry name" value="Rhodanese-like domain"/>
    <property type="match status" value="2"/>
</dbReference>
<organism evidence="4 5">
    <name type="scientific">Siminovitchia thermophila</name>
    <dbReference type="NCBI Taxonomy" id="1245522"/>
    <lineage>
        <taxon>Bacteria</taxon>
        <taxon>Bacillati</taxon>
        <taxon>Bacillota</taxon>
        <taxon>Bacilli</taxon>
        <taxon>Bacillales</taxon>
        <taxon>Bacillaceae</taxon>
        <taxon>Siminovitchia</taxon>
    </lineage>
</organism>
<dbReference type="InterPro" id="IPR001763">
    <property type="entry name" value="Rhodanese-like_dom"/>
</dbReference>
<dbReference type="InterPro" id="IPR001307">
    <property type="entry name" value="Thiosulphate_STrfase_CS"/>
</dbReference>
<dbReference type="CDD" id="cd01448">
    <property type="entry name" value="TST_Repeat_1"/>
    <property type="match status" value="1"/>
</dbReference>
<dbReference type="GO" id="GO:0004792">
    <property type="term" value="F:thiosulfate-cyanide sulfurtransferase activity"/>
    <property type="evidence" value="ECO:0007669"/>
    <property type="project" value="UniProtKB-EC"/>
</dbReference>
<dbReference type="InterPro" id="IPR045078">
    <property type="entry name" value="TST/MPST-like"/>
</dbReference>
<keyword evidence="2" id="KW-0677">Repeat</keyword>
<reference evidence="4 5" key="1">
    <citation type="submission" date="2021-01" db="EMBL/GenBank/DDBJ databases">
        <title>Genomic Encyclopedia of Type Strains, Phase IV (KMG-IV): sequencing the most valuable type-strain genomes for metagenomic binning, comparative biology and taxonomic classification.</title>
        <authorList>
            <person name="Goeker M."/>
        </authorList>
    </citation>
    <scope>NUCLEOTIDE SEQUENCE [LARGE SCALE GENOMIC DNA]</scope>
    <source>
        <strain evidence="4 5">DSM 105453</strain>
    </source>
</reference>
<evidence type="ECO:0000313" key="4">
    <source>
        <dbReference type="EMBL" id="MBM7713584.1"/>
    </source>
</evidence>
<dbReference type="PANTHER" id="PTHR11364">
    <property type="entry name" value="THIOSULFATE SULFERTANSFERASE"/>
    <property type="match status" value="1"/>
</dbReference>
<name>A0ABS2R350_9BACI</name>
<dbReference type="CDD" id="cd01449">
    <property type="entry name" value="TST_Repeat_2"/>
    <property type="match status" value="1"/>
</dbReference>
<evidence type="ECO:0000313" key="5">
    <source>
        <dbReference type="Proteomes" id="UP000823485"/>
    </source>
</evidence>
<dbReference type="SMART" id="SM00450">
    <property type="entry name" value="RHOD"/>
    <property type="match status" value="2"/>
</dbReference>
<dbReference type="EMBL" id="JAFBFH010000003">
    <property type="protein sequence ID" value="MBM7713584.1"/>
    <property type="molecule type" value="Genomic_DNA"/>
</dbReference>
<keyword evidence="1 4" id="KW-0808">Transferase</keyword>
<dbReference type="GO" id="GO:0016784">
    <property type="term" value="F:3-mercaptopyruvate sulfurtransferase activity"/>
    <property type="evidence" value="ECO:0007669"/>
    <property type="project" value="UniProtKB-EC"/>
</dbReference>
<evidence type="ECO:0000259" key="3">
    <source>
        <dbReference type="PROSITE" id="PS50206"/>
    </source>
</evidence>
<accession>A0ABS2R350</accession>
<evidence type="ECO:0000256" key="1">
    <source>
        <dbReference type="ARBA" id="ARBA00022679"/>
    </source>
</evidence>
<dbReference type="PROSITE" id="PS00380">
    <property type="entry name" value="RHODANESE_1"/>
    <property type="match status" value="1"/>
</dbReference>
<dbReference type="SUPFAM" id="SSF52821">
    <property type="entry name" value="Rhodanese/Cell cycle control phosphatase"/>
    <property type="match status" value="2"/>
</dbReference>
<gene>
    <name evidence="4" type="ORF">JOC94_000553</name>
</gene>
<dbReference type="RefSeq" id="WP_205178554.1">
    <property type="nucleotide sequence ID" value="NZ_JAFBFH010000003.1"/>
</dbReference>
<dbReference type="InterPro" id="IPR036873">
    <property type="entry name" value="Rhodanese-like_dom_sf"/>
</dbReference>
<dbReference type="PROSITE" id="PS50206">
    <property type="entry name" value="RHODANESE_3"/>
    <property type="match status" value="2"/>
</dbReference>
<feature type="domain" description="Rhodanese" evidence="3">
    <location>
        <begin position="15"/>
        <end position="134"/>
    </location>
</feature>
<dbReference type="PANTHER" id="PTHR11364:SF27">
    <property type="entry name" value="SULFURTRANSFERASE"/>
    <property type="match status" value="1"/>
</dbReference>
<comment type="caution">
    <text evidence="4">The sequence shown here is derived from an EMBL/GenBank/DDBJ whole genome shotgun (WGS) entry which is preliminary data.</text>
</comment>
<feature type="domain" description="Rhodanese" evidence="3">
    <location>
        <begin position="164"/>
        <end position="273"/>
    </location>
</feature>
<proteinExistence type="predicted"/>